<sequence>MRRRSHSPGSRVTSSLKSNQRQAERKQPGSLTNISANVDVSLGHCAICCRRISRLSTDLQPRPRPFSYDNKPHGPPTHIHHPIAGPDRVTGPVLFVYNARRLSWSNTHESDAEEHLKERFHTRRGPIWTKSNQIKVTLRLLPQD</sequence>
<keyword evidence="3" id="KW-1185">Reference proteome</keyword>
<proteinExistence type="predicted"/>
<evidence type="ECO:0000313" key="3">
    <source>
        <dbReference type="Proteomes" id="UP000824219"/>
    </source>
</evidence>
<feature type="compositionally biased region" description="Polar residues" evidence="1">
    <location>
        <begin position="7"/>
        <end position="21"/>
    </location>
</feature>
<dbReference type="AlphaFoldDB" id="A0A9D3S8Z6"/>
<name>A0A9D3S8Z6_9TELE</name>
<protein>
    <submittedName>
        <fullName evidence="2">Uncharacterized protein</fullName>
    </submittedName>
</protein>
<evidence type="ECO:0000313" key="2">
    <source>
        <dbReference type="EMBL" id="KAG7314795.1"/>
    </source>
</evidence>
<organism evidence="2 3">
    <name type="scientific">Hemibagrus wyckioides</name>
    <dbReference type="NCBI Taxonomy" id="337641"/>
    <lineage>
        <taxon>Eukaryota</taxon>
        <taxon>Metazoa</taxon>
        <taxon>Chordata</taxon>
        <taxon>Craniata</taxon>
        <taxon>Vertebrata</taxon>
        <taxon>Euteleostomi</taxon>
        <taxon>Actinopterygii</taxon>
        <taxon>Neopterygii</taxon>
        <taxon>Teleostei</taxon>
        <taxon>Ostariophysi</taxon>
        <taxon>Siluriformes</taxon>
        <taxon>Bagridae</taxon>
        <taxon>Hemibagrus</taxon>
    </lineage>
</organism>
<reference evidence="2 3" key="1">
    <citation type="submission" date="2021-06" db="EMBL/GenBank/DDBJ databases">
        <title>Chromosome-level genome assembly of the red-tail catfish (Hemibagrus wyckioides).</title>
        <authorList>
            <person name="Shao F."/>
        </authorList>
    </citation>
    <scope>NUCLEOTIDE SEQUENCE [LARGE SCALE GENOMIC DNA]</scope>
    <source>
        <strain evidence="2">EC202008001</strain>
        <tissue evidence="2">Blood</tissue>
    </source>
</reference>
<comment type="caution">
    <text evidence="2">The sequence shown here is derived from an EMBL/GenBank/DDBJ whole genome shotgun (WGS) entry which is preliminary data.</text>
</comment>
<dbReference type="EMBL" id="JAHKSW010000028">
    <property type="protein sequence ID" value="KAG7314795.1"/>
    <property type="molecule type" value="Genomic_DNA"/>
</dbReference>
<accession>A0A9D3S8Z6</accession>
<evidence type="ECO:0000256" key="1">
    <source>
        <dbReference type="SAM" id="MobiDB-lite"/>
    </source>
</evidence>
<gene>
    <name evidence="2" type="ORF">KOW79_022098</name>
</gene>
<dbReference type="Proteomes" id="UP000824219">
    <property type="component" value="Linkage Group LG28"/>
</dbReference>
<feature type="region of interest" description="Disordered" evidence="1">
    <location>
        <begin position="1"/>
        <end position="31"/>
    </location>
</feature>